<keyword evidence="1" id="KW-0597">Phosphoprotein</keyword>
<dbReference type="EnsemblMetazoa" id="XM_022807549">
    <property type="protein sequence ID" value="XP_022663284"/>
    <property type="gene ID" value="LOC111251183"/>
</dbReference>
<dbReference type="Gene3D" id="1.25.40.10">
    <property type="entry name" value="Tetratricopeptide repeat domain"/>
    <property type="match status" value="1"/>
</dbReference>
<proteinExistence type="predicted"/>
<evidence type="ECO:0000256" key="2">
    <source>
        <dbReference type="ARBA" id="ARBA00022737"/>
    </source>
</evidence>
<keyword evidence="6" id="KW-1185">Reference proteome</keyword>
<dbReference type="EnsemblMetazoa" id="XM_022807565">
    <property type="protein sequence ID" value="XP_022663300"/>
    <property type="gene ID" value="LOC111251183"/>
</dbReference>
<dbReference type="RefSeq" id="XP_022663292.1">
    <property type="nucleotide sequence ID" value="XM_022807557.1"/>
</dbReference>
<dbReference type="FunCoup" id="A0A7M7K8Y0">
    <property type="interactions" value="127"/>
</dbReference>
<dbReference type="SUPFAM" id="SSF48452">
    <property type="entry name" value="TPR-like"/>
    <property type="match status" value="1"/>
</dbReference>
<organism evidence="5 6">
    <name type="scientific">Varroa destructor</name>
    <name type="common">Honeybee mite</name>
    <dbReference type="NCBI Taxonomy" id="109461"/>
    <lineage>
        <taxon>Eukaryota</taxon>
        <taxon>Metazoa</taxon>
        <taxon>Ecdysozoa</taxon>
        <taxon>Arthropoda</taxon>
        <taxon>Chelicerata</taxon>
        <taxon>Arachnida</taxon>
        <taxon>Acari</taxon>
        <taxon>Parasitiformes</taxon>
        <taxon>Mesostigmata</taxon>
        <taxon>Gamasina</taxon>
        <taxon>Dermanyssoidea</taxon>
        <taxon>Varroidae</taxon>
        <taxon>Varroa</taxon>
    </lineage>
</organism>
<evidence type="ECO:0000313" key="6">
    <source>
        <dbReference type="Proteomes" id="UP000594260"/>
    </source>
</evidence>
<evidence type="ECO:0000256" key="1">
    <source>
        <dbReference type="ARBA" id="ARBA00022553"/>
    </source>
</evidence>
<dbReference type="RefSeq" id="XP_022663284.1">
    <property type="nucleotide sequence ID" value="XM_022807549.1"/>
</dbReference>
<dbReference type="RefSeq" id="XP_022663307.1">
    <property type="nucleotide sequence ID" value="XM_022807572.1"/>
</dbReference>
<keyword evidence="3 4" id="KW-0802">TPR repeat</keyword>
<dbReference type="InterPro" id="IPR050754">
    <property type="entry name" value="FKBP4/5/8-like"/>
</dbReference>
<dbReference type="KEGG" id="vde:111251183"/>
<evidence type="ECO:0000256" key="4">
    <source>
        <dbReference type="PROSITE-ProRule" id="PRU00339"/>
    </source>
</evidence>
<evidence type="ECO:0000256" key="3">
    <source>
        <dbReference type="ARBA" id="ARBA00022803"/>
    </source>
</evidence>
<feature type="repeat" description="TPR" evidence="4">
    <location>
        <begin position="201"/>
        <end position="234"/>
    </location>
</feature>
<dbReference type="PANTHER" id="PTHR46512">
    <property type="entry name" value="PEPTIDYLPROLYL ISOMERASE"/>
    <property type="match status" value="1"/>
</dbReference>
<dbReference type="SMART" id="SM00028">
    <property type="entry name" value="TPR"/>
    <property type="match status" value="2"/>
</dbReference>
<dbReference type="GeneID" id="111251183"/>
<dbReference type="Pfam" id="PF07719">
    <property type="entry name" value="TPR_2"/>
    <property type="match status" value="1"/>
</dbReference>
<dbReference type="OrthoDB" id="433738at2759"/>
<dbReference type="InterPro" id="IPR019734">
    <property type="entry name" value="TPR_rpt"/>
</dbReference>
<dbReference type="AlphaFoldDB" id="A0A7M7K8Y0"/>
<dbReference type="EnsemblMetazoa" id="XM_022807572">
    <property type="protein sequence ID" value="XP_022663307"/>
    <property type="gene ID" value="LOC111251183"/>
</dbReference>
<dbReference type="EnsemblMetazoa" id="XM_022807540">
    <property type="protein sequence ID" value="XP_022663275"/>
    <property type="gene ID" value="LOC111251183"/>
</dbReference>
<feature type="repeat" description="TPR" evidence="4">
    <location>
        <begin position="167"/>
        <end position="200"/>
    </location>
</feature>
<dbReference type="PANTHER" id="PTHR46512:SF10">
    <property type="entry name" value="FK506-BINDING PROTEIN-LIKE"/>
    <property type="match status" value="1"/>
</dbReference>
<evidence type="ECO:0000313" key="5">
    <source>
        <dbReference type="EnsemblMetazoa" id="XP_022663292"/>
    </source>
</evidence>
<dbReference type="InterPro" id="IPR011990">
    <property type="entry name" value="TPR-like_helical_dom_sf"/>
</dbReference>
<accession>A0A7M7K8Y0</accession>
<keyword evidence="2" id="KW-0677">Repeat</keyword>
<dbReference type="InterPro" id="IPR013105">
    <property type="entry name" value="TPR_2"/>
</dbReference>
<dbReference type="EnsemblMetazoa" id="XM_022807557">
    <property type="protein sequence ID" value="XP_022663292"/>
    <property type="gene ID" value="LOC111251183"/>
</dbReference>
<dbReference type="PROSITE" id="PS50005">
    <property type="entry name" value="TPR"/>
    <property type="match status" value="2"/>
</dbReference>
<dbReference type="Proteomes" id="UP000594260">
    <property type="component" value="Unplaced"/>
</dbReference>
<protein>
    <submittedName>
        <fullName evidence="5">Uncharacterized protein</fullName>
    </submittedName>
</protein>
<dbReference type="OMA" id="WRLANWH"/>
<dbReference type="InParanoid" id="A0A7M7K8Y0"/>
<sequence>MQEDVRCEVVKKGVEYTIPPDGAVCHLQISNDRQHLFSETETMITLGLASDPERLALEKCIMKMRPGEETRIEIGKIDPSGGRGSRKEVLIKLKHFSGCQIFEMDTTEKWRLANWHKDHGVSLFANEKLEWAFRQFSLALQYIISLALDIPEVQHNDQNMNINQLRTLVYLNMSACQLKVKNYNFAAENASKALAIAPRNPKGLYRRGTALMHLQEYEKAEADLTAARDLEPHNAMIQESIRNLRSRVTALDKKYAVAMKKMFQ</sequence>
<dbReference type="RefSeq" id="XP_022663300.1">
    <property type="nucleotide sequence ID" value="XM_022807565.1"/>
</dbReference>
<name>A0A7M7K8Y0_VARDE</name>
<reference evidence="5" key="1">
    <citation type="submission" date="2021-01" db="UniProtKB">
        <authorList>
            <consortium name="EnsemblMetazoa"/>
        </authorList>
    </citation>
    <scope>IDENTIFICATION</scope>
</reference>
<dbReference type="RefSeq" id="XP_022663275.1">
    <property type="nucleotide sequence ID" value="XM_022807540.1"/>
</dbReference>